<dbReference type="KEGG" id="bmet:BMMGA3_06970"/>
<dbReference type="eggNOG" id="ENOG50348YQ">
    <property type="taxonomic scope" value="Bacteria"/>
</dbReference>
<keyword evidence="2" id="KW-1185">Reference proteome</keyword>
<name>I3DZT8_BACMM</name>
<protein>
    <submittedName>
        <fullName evidence="1">Putative secreted protein</fullName>
    </submittedName>
</protein>
<proteinExistence type="predicted"/>
<accession>I3DZT8</accession>
<dbReference type="OrthoDB" id="2579188at2"/>
<sequence length="202" mass="21496">MAILPVQRAASSSTTTFTDPTKAGAVTAAVTGVGTLATGIGNVPDIWPQYDDYDAPNNATLLGTPQLVWDGFSFPAGQTLYFSQAFSISSLEDHVVVSTVFADNAHILFIEEVDPTGTMVVQSITPPAGLNDGIMNPLAGVTTDVSAPYNWKTLRQYSKIFTPMSTDNFIVLTVQAINYNPNGPVNPAGVAFVADFYRSKLL</sequence>
<evidence type="ECO:0000313" key="2">
    <source>
        <dbReference type="Proteomes" id="UP000027602"/>
    </source>
</evidence>
<dbReference type="EMBL" id="CP007739">
    <property type="protein sequence ID" value="AIE59817.1"/>
    <property type="molecule type" value="Genomic_DNA"/>
</dbReference>
<dbReference type="AlphaFoldDB" id="I3DZT8"/>
<evidence type="ECO:0000313" key="1">
    <source>
        <dbReference type="EMBL" id="AIE59817.1"/>
    </source>
</evidence>
<gene>
    <name evidence="1" type="ORF">BMMGA3_06970</name>
</gene>
<dbReference type="Proteomes" id="UP000027602">
    <property type="component" value="Chromosome"/>
</dbReference>
<dbReference type="HOGENOM" id="CLU_1352390_0_0_9"/>
<organism evidence="1 2">
    <name type="scientific">Bacillus methanolicus (strain MGA3 / ATCC 53907)</name>
    <dbReference type="NCBI Taxonomy" id="796606"/>
    <lineage>
        <taxon>Bacteria</taxon>
        <taxon>Bacillati</taxon>
        <taxon>Bacillota</taxon>
        <taxon>Bacilli</taxon>
        <taxon>Bacillales</taxon>
        <taxon>Bacillaceae</taxon>
        <taxon>Bacillus</taxon>
    </lineage>
</organism>
<reference evidence="1 2" key="1">
    <citation type="journal article" date="2015" name="BMC Genomics">
        <title>Transcriptome analysis of thermophilic methylotrophic Bacillus methanolicus MGA3 using RNA-sequencing provides detailed insights into its previously uncharted transcriptional landscape.</title>
        <authorList>
            <person name="Irla M."/>
            <person name="Neshat A."/>
            <person name="Brautaset T."/>
            <person name="Ruckert C."/>
            <person name="Kalinowski J."/>
            <person name="Wendisch V.F."/>
        </authorList>
    </citation>
    <scope>NUCLEOTIDE SEQUENCE [LARGE SCALE GENOMIC DNA]</scope>
    <source>
        <strain evidence="2">MGA3 / ATCC 53907</strain>
    </source>
</reference>
<dbReference type="RefSeq" id="WP_003349318.1">
    <property type="nucleotide sequence ID" value="NZ_ADWW01000004.1"/>
</dbReference>